<keyword evidence="15" id="KW-1185">Reference proteome</keyword>
<comment type="similarity">
    <text evidence="2 11">Belongs to the ENDOU family.</text>
</comment>
<evidence type="ECO:0000256" key="10">
    <source>
        <dbReference type="ARBA" id="ARBA00023239"/>
    </source>
</evidence>
<protein>
    <recommendedName>
        <fullName evidence="13">EndoU domain-containing protein</fullName>
    </recommendedName>
</protein>
<feature type="signal peptide" evidence="11">
    <location>
        <begin position="1"/>
        <end position="21"/>
    </location>
</feature>
<feature type="region of interest" description="Disordered" evidence="12">
    <location>
        <begin position="139"/>
        <end position="165"/>
    </location>
</feature>
<proteinExistence type="inferred from homology"/>
<keyword evidence="10" id="KW-0456">Lyase</keyword>
<keyword evidence="7 11" id="KW-0378">Hydrolase</keyword>
<evidence type="ECO:0000259" key="13">
    <source>
        <dbReference type="PROSITE" id="PS51959"/>
    </source>
</evidence>
<evidence type="ECO:0000256" key="12">
    <source>
        <dbReference type="SAM" id="MobiDB-lite"/>
    </source>
</evidence>
<evidence type="ECO:0000313" key="15">
    <source>
        <dbReference type="Proteomes" id="UP001153712"/>
    </source>
</evidence>
<keyword evidence="9 11" id="KW-0464">Manganese</keyword>
<evidence type="ECO:0000256" key="3">
    <source>
        <dbReference type="ARBA" id="ARBA00011245"/>
    </source>
</evidence>
<keyword evidence="6 11" id="KW-0255">Endonuclease</keyword>
<evidence type="ECO:0000256" key="7">
    <source>
        <dbReference type="ARBA" id="ARBA00022801"/>
    </source>
</evidence>
<feature type="compositionally biased region" description="Polar residues" evidence="12">
    <location>
        <begin position="153"/>
        <end position="165"/>
    </location>
</feature>
<dbReference type="PANTHER" id="PTHR12439:SF42">
    <property type="entry name" value="ENDORIBONUCLEASE-RELATED"/>
    <property type="match status" value="1"/>
</dbReference>
<evidence type="ECO:0000256" key="2">
    <source>
        <dbReference type="ARBA" id="ARBA00010168"/>
    </source>
</evidence>
<reference evidence="14" key="1">
    <citation type="submission" date="2022-01" db="EMBL/GenBank/DDBJ databases">
        <authorList>
            <person name="King R."/>
        </authorList>
    </citation>
    <scope>NUCLEOTIDE SEQUENCE</scope>
</reference>
<feature type="domain" description="EndoU" evidence="13">
    <location>
        <begin position="167"/>
        <end position="430"/>
    </location>
</feature>
<comment type="subunit">
    <text evidence="3 11">Monomer.</text>
</comment>
<name>A0A9N9TWU6_PHYSR</name>
<evidence type="ECO:0000256" key="1">
    <source>
        <dbReference type="ARBA" id="ARBA00001936"/>
    </source>
</evidence>
<evidence type="ECO:0000256" key="8">
    <source>
        <dbReference type="ARBA" id="ARBA00022884"/>
    </source>
</evidence>
<accession>A0A9N9TWU6</accession>
<keyword evidence="8 11" id="KW-0694">RNA-binding</keyword>
<dbReference type="GO" id="GO:0004521">
    <property type="term" value="F:RNA endonuclease activity"/>
    <property type="evidence" value="ECO:0007669"/>
    <property type="project" value="UniProtKB-UniRule"/>
</dbReference>
<feature type="chain" id="PRO_5040548035" description="EndoU domain-containing protein" evidence="11">
    <location>
        <begin position="22"/>
        <end position="430"/>
    </location>
</feature>
<evidence type="ECO:0000256" key="4">
    <source>
        <dbReference type="ARBA" id="ARBA00022722"/>
    </source>
</evidence>
<dbReference type="CDD" id="cd21159">
    <property type="entry name" value="XendoU"/>
    <property type="match status" value="1"/>
</dbReference>
<dbReference type="GO" id="GO:0016787">
    <property type="term" value="F:hydrolase activity"/>
    <property type="evidence" value="ECO:0007669"/>
    <property type="project" value="UniProtKB-KW"/>
</dbReference>
<evidence type="ECO:0000256" key="11">
    <source>
        <dbReference type="RuleBase" id="RU367085"/>
    </source>
</evidence>
<dbReference type="PROSITE" id="PS51959">
    <property type="entry name" value="ENDOU"/>
    <property type="match status" value="1"/>
</dbReference>
<dbReference type="InterPro" id="IPR037227">
    <property type="entry name" value="EndoU-like"/>
</dbReference>
<dbReference type="AlphaFoldDB" id="A0A9N9TWU6"/>
<evidence type="ECO:0000256" key="9">
    <source>
        <dbReference type="ARBA" id="ARBA00023211"/>
    </source>
</evidence>
<dbReference type="InterPro" id="IPR018998">
    <property type="entry name" value="EndoU_C"/>
</dbReference>
<dbReference type="PANTHER" id="PTHR12439">
    <property type="entry name" value="PLACENTAL PROTEIN 11-RELATED"/>
    <property type="match status" value="1"/>
</dbReference>
<dbReference type="GO" id="GO:0003723">
    <property type="term" value="F:RNA binding"/>
    <property type="evidence" value="ECO:0007669"/>
    <property type="project" value="UniProtKB-UniRule"/>
</dbReference>
<keyword evidence="4 11" id="KW-0540">Nuclease</keyword>
<keyword evidence="5 11" id="KW-0479">Metal-binding</keyword>
<keyword evidence="11" id="KW-0732">Signal</keyword>
<comment type="cofactor">
    <cofactor evidence="1 11">
        <name>Mn(2+)</name>
        <dbReference type="ChEBI" id="CHEBI:29035"/>
    </cofactor>
</comment>
<evidence type="ECO:0000256" key="6">
    <source>
        <dbReference type="ARBA" id="ARBA00022759"/>
    </source>
</evidence>
<organism evidence="14 15">
    <name type="scientific">Phyllotreta striolata</name>
    <name type="common">Striped flea beetle</name>
    <name type="synonym">Crioceris striolata</name>
    <dbReference type="NCBI Taxonomy" id="444603"/>
    <lineage>
        <taxon>Eukaryota</taxon>
        <taxon>Metazoa</taxon>
        <taxon>Ecdysozoa</taxon>
        <taxon>Arthropoda</taxon>
        <taxon>Hexapoda</taxon>
        <taxon>Insecta</taxon>
        <taxon>Pterygota</taxon>
        <taxon>Neoptera</taxon>
        <taxon>Endopterygota</taxon>
        <taxon>Coleoptera</taxon>
        <taxon>Polyphaga</taxon>
        <taxon>Cucujiformia</taxon>
        <taxon>Chrysomeloidea</taxon>
        <taxon>Chrysomelidae</taxon>
        <taxon>Galerucinae</taxon>
        <taxon>Alticini</taxon>
        <taxon>Phyllotreta</taxon>
    </lineage>
</organism>
<dbReference type="EMBL" id="OU900099">
    <property type="protein sequence ID" value="CAG9863409.1"/>
    <property type="molecule type" value="Genomic_DNA"/>
</dbReference>
<dbReference type="SUPFAM" id="SSF142877">
    <property type="entry name" value="EndoU-like"/>
    <property type="match status" value="1"/>
</dbReference>
<dbReference type="InterPro" id="IPR039787">
    <property type="entry name" value="ENDOU"/>
</dbReference>
<sequence length="430" mass="49155">MSTLLTLVSILCVAFIGNVLCAEVDNRHNHQNVWQRRQLNVTNSDIINTPQFGKNSATTPWPALGRQRYQYHNNPSTQAPLWVRPNNGTNWVRNTPSPQQNLNNLHNTRPQTYNGNFLNNERHFNAYPTNRGGAVNGAFSSGSLLSDTRDSHTGNQRANSNQQIEVSDEELRQFSEDLLHKENNSPAQYVSVNFQGKTSSRSTVDEAPLPLLSINSAVYSMPTISKLTPLYNNYILETNQNEVYTQEEKNEENDFLNAVLSTPVMEYTRNFLINKGKIGRDPQEFKDILRQIWFNMYARGGNKVGSSGFEHVFLGELKKDQVSGMHNWVYFAQEEQKHEANYLGYMKKIDLGGKGFLVMYHFTFHGNDKPVNTMFIGTSPEFEMALYSTCFLMRPDRVCPLKLNGNRFIIRTYTFRYRGKNMIGSAFANV</sequence>
<dbReference type="Pfam" id="PF09412">
    <property type="entry name" value="XendoU"/>
    <property type="match status" value="1"/>
</dbReference>
<dbReference type="GO" id="GO:0046872">
    <property type="term" value="F:metal ion binding"/>
    <property type="evidence" value="ECO:0007669"/>
    <property type="project" value="UniProtKB-UniRule"/>
</dbReference>
<dbReference type="OrthoDB" id="430326at2759"/>
<gene>
    <name evidence="14" type="ORF">PHYEVI_LOCUS9699</name>
</gene>
<evidence type="ECO:0000256" key="5">
    <source>
        <dbReference type="ARBA" id="ARBA00022723"/>
    </source>
</evidence>
<dbReference type="GO" id="GO:0016829">
    <property type="term" value="F:lyase activity"/>
    <property type="evidence" value="ECO:0007669"/>
    <property type="project" value="UniProtKB-KW"/>
</dbReference>
<evidence type="ECO:0000313" key="14">
    <source>
        <dbReference type="EMBL" id="CAG9863409.1"/>
    </source>
</evidence>
<dbReference type="Proteomes" id="UP001153712">
    <property type="component" value="Chromosome 6"/>
</dbReference>